<dbReference type="EC" id="2.1.1.254" evidence="3"/>
<dbReference type="EMBL" id="OMOQ01000001">
    <property type="protein sequence ID" value="SPH18433.1"/>
    <property type="molecule type" value="Genomic_DNA"/>
</dbReference>
<dbReference type="InterPro" id="IPR050447">
    <property type="entry name" value="Erg6_SMT_methyltransf"/>
</dbReference>
<evidence type="ECO:0000256" key="1">
    <source>
        <dbReference type="ARBA" id="ARBA00022679"/>
    </source>
</evidence>
<proteinExistence type="predicted"/>
<dbReference type="Pfam" id="PF08241">
    <property type="entry name" value="Methyltransf_11"/>
    <property type="match status" value="1"/>
</dbReference>
<dbReference type="OrthoDB" id="9765084at2"/>
<keyword evidence="1 3" id="KW-0808">Transferase</keyword>
<name>A0A2R8B7E9_9RHOB</name>
<dbReference type="Proteomes" id="UP000244924">
    <property type="component" value="Unassembled WGS sequence"/>
</dbReference>
<gene>
    <name evidence="3" type="primary">eryG</name>
    <name evidence="3" type="ORF">DEA8626_01971</name>
</gene>
<dbReference type="PANTHER" id="PTHR44068:SF11">
    <property type="entry name" value="GERANYL DIPHOSPHATE 2-C-METHYLTRANSFERASE"/>
    <property type="match status" value="1"/>
</dbReference>
<dbReference type="GO" id="GO:0008757">
    <property type="term" value="F:S-adenosylmethionine-dependent methyltransferase activity"/>
    <property type="evidence" value="ECO:0007669"/>
    <property type="project" value="InterPro"/>
</dbReference>
<dbReference type="RefSeq" id="WP_108852757.1">
    <property type="nucleotide sequence ID" value="NZ_OMOQ01000001.1"/>
</dbReference>
<feature type="domain" description="Methyltransferase type 11" evidence="2">
    <location>
        <begin position="70"/>
        <end position="165"/>
    </location>
</feature>
<sequence>MNATEDRVAAHYGGGGLYGRIMNALKAGGVDPHALTADDLKPFDEFHIGGEEATAALLDQLDIGAGTEVLDIGSGIGGAARMIASRYGADVTGVDLTPEFVETAKQLTEAVGLKARFVEGSALDLPFEDESFDLATLLHVGMNLPDKTQLFKGAARVLKHGGTFAVYDVMRFGAHPVFPVPWAAEPEGSFLGTTEDYLVAAEAAHFKLRSRRDRGDVAKAFFAKMQAQMAKSDRPPDGLPVVMGDKAPAMIANMVQAVAAGDIAPVEMIFDKR</sequence>
<evidence type="ECO:0000313" key="3">
    <source>
        <dbReference type="EMBL" id="SPH18433.1"/>
    </source>
</evidence>
<dbReference type="Gene3D" id="3.40.50.150">
    <property type="entry name" value="Vaccinia Virus protein VP39"/>
    <property type="match status" value="1"/>
</dbReference>
<dbReference type="AlphaFoldDB" id="A0A2R8B7E9"/>
<dbReference type="SUPFAM" id="SSF53335">
    <property type="entry name" value="S-adenosyl-L-methionine-dependent methyltransferases"/>
    <property type="match status" value="1"/>
</dbReference>
<dbReference type="GO" id="GO:0032259">
    <property type="term" value="P:methylation"/>
    <property type="evidence" value="ECO:0007669"/>
    <property type="project" value="UniProtKB-KW"/>
</dbReference>
<dbReference type="CDD" id="cd02440">
    <property type="entry name" value="AdoMet_MTases"/>
    <property type="match status" value="1"/>
</dbReference>
<reference evidence="3 4" key="1">
    <citation type="submission" date="2018-03" db="EMBL/GenBank/DDBJ databases">
        <authorList>
            <person name="Keele B.F."/>
        </authorList>
    </citation>
    <scope>NUCLEOTIDE SEQUENCE [LARGE SCALE GENOMIC DNA]</scope>
    <source>
        <strain evidence="3 4">CECT 8626</strain>
    </source>
</reference>
<dbReference type="InterPro" id="IPR013216">
    <property type="entry name" value="Methyltransf_11"/>
</dbReference>
<organism evidence="3 4">
    <name type="scientific">Albidovulum aquaemixtae</name>
    <dbReference type="NCBI Taxonomy" id="1542388"/>
    <lineage>
        <taxon>Bacteria</taxon>
        <taxon>Pseudomonadati</taxon>
        <taxon>Pseudomonadota</taxon>
        <taxon>Alphaproteobacteria</taxon>
        <taxon>Rhodobacterales</taxon>
        <taxon>Paracoccaceae</taxon>
        <taxon>Albidovulum</taxon>
    </lineage>
</organism>
<evidence type="ECO:0000259" key="2">
    <source>
        <dbReference type="Pfam" id="PF08241"/>
    </source>
</evidence>
<keyword evidence="4" id="KW-1185">Reference proteome</keyword>
<evidence type="ECO:0000313" key="4">
    <source>
        <dbReference type="Proteomes" id="UP000244924"/>
    </source>
</evidence>
<accession>A0A2R8B7E9</accession>
<dbReference type="PANTHER" id="PTHR44068">
    <property type="entry name" value="ZGC:194242"/>
    <property type="match status" value="1"/>
</dbReference>
<keyword evidence="3" id="KW-0489">Methyltransferase</keyword>
<dbReference type="GO" id="GO:0102307">
    <property type="term" value="F:erythromycin 3''-o-methyltransferase activity"/>
    <property type="evidence" value="ECO:0007669"/>
    <property type="project" value="UniProtKB-EC"/>
</dbReference>
<dbReference type="InterPro" id="IPR029063">
    <property type="entry name" value="SAM-dependent_MTases_sf"/>
</dbReference>
<protein>
    <submittedName>
        <fullName evidence="3">Erythromycin 3''-O-methyltransferase</fullName>
        <ecNumber evidence="3">2.1.1.254</ecNumber>
    </submittedName>
</protein>